<keyword evidence="2" id="KW-1185">Reference proteome</keyword>
<dbReference type="EC" id="3.6.1.23" evidence="1"/>
<sequence>MEKLKIDQAIGMLRLQEKMNSTVNPDWLHAGYPFLRAVVIEAAEALEHYGWKWWKNQSADLAQVQIELIDILHFMLSASIIDAQGNIEEAAKAIAWQSDPELDEIQFDGKTYSLKEENIRFLLELMAGLAVSRRSSYALLEASFRACDMDWNIAITQYTSKNVLNIFRQANGYKEGTYIKEWNGKEDNVHLVDIVTALDSKKSSFSEDLYLKLESAYQTIKSQALSK</sequence>
<reference evidence="2" key="1">
    <citation type="journal article" date="2019" name="Int. J. Syst. Evol. Microbiol.">
        <title>The Global Catalogue of Microorganisms (GCM) 10K type strain sequencing project: providing services to taxonomists for standard genome sequencing and annotation.</title>
        <authorList>
            <consortium name="The Broad Institute Genomics Platform"/>
            <consortium name="The Broad Institute Genome Sequencing Center for Infectious Disease"/>
            <person name="Wu L."/>
            <person name="Ma J."/>
        </authorList>
    </citation>
    <scope>NUCLEOTIDE SEQUENCE [LARGE SCALE GENOMIC DNA]</scope>
    <source>
        <strain evidence="2">CCUG 36956</strain>
    </source>
</reference>
<dbReference type="RefSeq" id="WP_012080879.1">
    <property type="nucleotide sequence ID" value="NZ_JBHTCC010000002.1"/>
</dbReference>
<evidence type="ECO:0000313" key="2">
    <source>
        <dbReference type="Proteomes" id="UP001596379"/>
    </source>
</evidence>
<comment type="caution">
    <text evidence="1">The sequence shown here is derived from an EMBL/GenBank/DDBJ whole genome shotgun (WGS) entry which is preliminary data.</text>
</comment>
<proteinExistence type="predicted"/>
<keyword evidence="1" id="KW-0378">Hydrolase</keyword>
<organism evidence="1 2">
    <name type="scientific">Herminiimonas aquatilis</name>
    <dbReference type="NCBI Taxonomy" id="345342"/>
    <lineage>
        <taxon>Bacteria</taxon>
        <taxon>Pseudomonadati</taxon>
        <taxon>Pseudomonadota</taxon>
        <taxon>Betaproteobacteria</taxon>
        <taxon>Burkholderiales</taxon>
        <taxon>Oxalobacteraceae</taxon>
        <taxon>Herminiimonas</taxon>
    </lineage>
</organism>
<dbReference type="Proteomes" id="UP001596379">
    <property type="component" value="Unassembled WGS sequence"/>
</dbReference>
<dbReference type="SUPFAM" id="SSF101386">
    <property type="entry name" value="all-alpha NTP pyrophosphatases"/>
    <property type="match status" value="1"/>
</dbReference>
<gene>
    <name evidence="1" type="ORF">ACFQO0_12365</name>
</gene>
<dbReference type="InterPro" id="IPR014871">
    <property type="entry name" value="dUTPase/dCTP_pyrophosphatase"/>
</dbReference>
<protein>
    <submittedName>
        <fullName evidence="1">dUTP diphosphatase</fullName>
        <ecNumber evidence="1">3.6.1.23</ecNumber>
    </submittedName>
</protein>
<dbReference type="GO" id="GO:0004170">
    <property type="term" value="F:dUTP diphosphatase activity"/>
    <property type="evidence" value="ECO:0007669"/>
    <property type="project" value="UniProtKB-EC"/>
</dbReference>
<accession>A0ABW2J7K8</accession>
<dbReference type="Pfam" id="PF08761">
    <property type="entry name" value="dUTPase_2"/>
    <property type="match status" value="1"/>
</dbReference>
<dbReference type="EMBL" id="JBHTCC010000002">
    <property type="protein sequence ID" value="MFC7299232.1"/>
    <property type="molecule type" value="Genomic_DNA"/>
</dbReference>
<dbReference type="CDD" id="cd11527">
    <property type="entry name" value="NTP-PPase_dUTPase"/>
    <property type="match status" value="1"/>
</dbReference>
<name>A0ABW2J7K8_9BURK</name>
<dbReference type="Gene3D" id="1.10.4010.10">
    <property type="entry name" value="Type II deoxyuridine triphosphatase"/>
    <property type="match status" value="1"/>
</dbReference>
<evidence type="ECO:0000313" key="1">
    <source>
        <dbReference type="EMBL" id="MFC7299232.1"/>
    </source>
</evidence>